<keyword evidence="3" id="KW-0949">S-adenosyl-L-methionine</keyword>
<accession>A0ABQ7ZM69</accession>
<evidence type="ECO:0000256" key="4">
    <source>
        <dbReference type="ARBA" id="ARBA00022723"/>
    </source>
</evidence>
<evidence type="ECO:0000256" key="5">
    <source>
        <dbReference type="ARBA" id="ARBA00022842"/>
    </source>
</evidence>
<comment type="caution">
    <text evidence="6">The sequence shown here is derived from an EMBL/GenBank/DDBJ whole genome shotgun (WGS) entry which is preliminary data.</text>
</comment>
<dbReference type="Proteomes" id="UP000824890">
    <property type="component" value="Unassembled WGS sequence"/>
</dbReference>
<dbReference type="SUPFAM" id="SSF53335">
    <property type="entry name" value="S-adenosyl-L-methionine-dependent methyltransferases"/>
    <property type="match status" value="1"/>
</dbReference>
<sequence>MDSRFNDTVHSLRYTDEKSDDEYAFVKALRMSGGVGANSYSANSLLQSFINGQTSLEEMMMNLNFPNYIKVAELGCSSGQNTFLAISEIINTINVLCQNSNQNPPEIDCCLNDLPENDFNTFKFVPFFNKEIMMTNQASCFVPFYSRLFSRNSLHFIHSSYALHWLSKVPENLENNKENAYISNSSPQSAYKAYLNQFQRDFSMFLTLRSEEIVSNGRMVLTFIGRNTLNSDQFYRDCCHIWTLLSKSLVSKPKLDAFNMPFYDPNEQELKEVIQNEGSFEINDLETHGFDLGHNLLSFLFQLINSKTCPSCDDMMLVLENGLLFISYSNTSYITASEKKRTKCIPQVSKPSSLLASMRCNNCLLLGSPFSSLGPEFEAETNLSRDSLRSLSEFCVPHDIEAYVRGMEYADSSDFNFVI</sequence>
<dbReference type="EMBL" id="JAGKQM010000015">
    <property type="protein sequence ID" value="KAH0881110.1"/>
    <property type="molecule type" value="Genomic_DNA"/>
</dbReference>
<evidence type="ECO:0000256" key="2">
    <source>
        <dbReference type="ARBA" id="ARBA00022679"/>
    </source>
</evidence>
<organism evidence="6 7">
    <name type="scientific">Brassica napus</name>
    <name type="common">Rape</name>
    <dbReference type="NCBI Taxonomy" id="3708"/>
    <lineage>
        <taxon>Eukaryota</taxon>
        <taxon>Viridiplantae</taxon>
        <taxon>Streptophyta</taxon>
        <taxon>Embryophyta</taxon>
        <taxon>Tracheophyta</taxon>
        <taxon>Spermatophyta</taxon>
        <taxon>Magnoliopsida</taxon>
        <taxon>eudicotyledons</taxon>
        <taxon>Gunneridae</taxon>
        <taxon>Pentapetalae</taxon>
        <taxon>rosids</taxon>
        <taxon>malvids</taxon>
        <taxon>Brassicales</taxon>
        <taxon>Brassicaceae</taxon>
        <taxon>Brassiceae</taxon>
        <taxon>Brassica</taxon>
    </lineage>
</organism>
<protein>
    <submittedName>
        <fullName evidence="6">Uncharacterized protein</fullName>
    </submittedName>
</protein>
<name>A0ABQ7ZM69_BRANA</name>
<keyword evidence="7" id="KW-1185">Reference proteome</keyword>
<gene>
    <name evidence="6" type="ORF">HID58_068504</name>
</gene>
<dbReference type="Pfam" id="PF03492">
    <property type="entry name" value="Methyltransf_7"/>
    <property type="match status" value="1"/>
</dbReference>
<dbReference type="InterPro" id="IPR029063">
    <property type="entry name" value="SAM-dependent_MTases_sf"/>
</dbReference>
<reference evidence="6 7" key="1">
    <citation type="submission" date="2021-05" db="EMBL/GenBank/DDBJ databases">
        <title>Genome Assembly of Synthetic Allotetraploid Brassica napus Reveals Homoeologous Exchanges between Subgenomes.</title>
        <authorList>
            <person name="Davis J.T."/>
        </authorList>
    </citation>
    <scope>NUCLEOTIDE SEQUENCE [LARGE SCALE GENOMIC DNA]</scope>
    <source>
        <strain evidence="7">cv. Da-Ae</strain>
        <tissue evidence="6">Seedling</tissue>
    </source>
</reference>
<dbReference type="Gene3D" id="1.10.1200.270">
    <property type="entry name" value="Methyltransferase, alpha-helical capping domain"/>
    <property type="match status" value="1"/>
</dbReference>
<evidence type="ECO:0000256" key="1">
    <source>
        <dbReference type="ARBA" id="ARBA00022603"/>
    </source>
</evidence>
<dbReference type="InterPro" id="IPR042086">
    <property type="entry name" value="MeTrfase_capping"/>
</dbReference>
<dbReference type="Gene3D" id="3.40.50.150">
    <property type="entry name" value="Vaccinia Virus protein VP39"/>
    <property type="match status" value="1"/>
</dbReference>
<evidence type="ECO:0000313" key="6">
    <source>
        <dbReference type="EMBL" id="KAH0881110.1"/>
    </source>
</evidence>
<keyword evidence="5" id="KW-0460">Magnesium</keyword>
<dbReference type="InterPro" id="IPR005299">
    <property type="entry name" value="MeTrfase_7"/>
</dbReference>
<keyword evidence="1" id="KW-0489">Methyltransferase</keyword>
<evidence type="ECO:0000256" key="3">
    <source>
        <dbReference type="ARBA" id="ARBA00022691"/>
    </source>
</evidence>
<keyword evidence="4" id="KW-0479">Metal-binding</keyword>
<evidence type="ECO:0000313" key="7">
    <source>
        <dbReference type="Proteomes" id="UP000824890"/>
    </source>
</evidence>
<dbReference type="PANTHER" id="PTHR31009">
    <property type="entry name" value="S-ADENOSYL-L-METHIONINE:CARBOXYL METHYLTRANSFERASE FAMILY PROTEIN"/>
    <property type="match status" value="1"/>
</dbReference>
<proteinExistence type="predicted"/>
<keyword evidence="2" id="KW-0808">Transferase</keyword>